<dbReference type="Pfam" id="PF22917">
    <property type="entry name" value="PRISE"/>
    <property type="match status" value="1"/>
</dbReference>
<dbReference type="OrthoDB" id="1731983at2759"/>
<dbReference type="InterPro" id="IPR036291">
    <property type="entry name" value="NAD(P)-bd_dom_sf"/>
</dbReference>
<evidence type="ECO:0000313" key="2">
    <source>
        <dbReference type="EMBL" id="TGO07295.1"/>
    </source>
</evidence>
<accession>A0A4Z1E5D1</accession>
<feature type="domain" description="PRISE-like Rossmann-fold" evidence="1">
    <location>
        <begin position="9"/>
        <end position="397"/>
    </location>
</feature>
<sequence length="398" mass="43854">MPSSPNKHALIFGATGLIGWGIVNELLSSYTQPSVFSMITAVTNRPLSAIDTHWPERSPQMPELQLVTGINLLDGTSEDLATQLKDCVRAVGSITHVFYTVFVPINEDHVKEAETNSAIMRRVAEAVNSLCQNLESFIYMGGTRGYGIYIPSSSFTAPLEESMADNLSSEYAKTVAYPGYRRVLTDASKDRSWKWSEICPDAVVGFSPIGSNFSLALHWAQYLSLYGYNHGIREPADYGKVEIAFPGSEGGYNALFTPVSIQSLGRISIHASLNSDRCGGRILNAVDHGSPTTFRELWPKITGWFGLQGVGPADECQLKPSEYIDRYRSLFEDNGKPKAVSAGVGVGNRQLDSVGWWLDFDRQLSPDRLRASGFEEESDPIQGWLEAFEKFRAAGIIF</sequence>
<name>A0A4Z1E5D1_9HELO</name>
<protein>
    <recommendedName>
        <fullName evidence="1">PRISE-like Rossmann-fold domain-containing protein</fullName>
    </recommendedName>
</protein>
<dbReference type="SUPFAM" id="SSF51735">
    <property type="entry name" value="NAD(P)-binding Rossmann-fold domains"/>
    <property type="match status" value="1"/>
</dbReference>
<dbReference type="Gene3D" id="3.40.50.720">
    <property type="entry name" value="NAD(P)-binding Rossmann-like Domain"/>
    <property type="match status" value="1"/>
</dbReference>
<keyword evidence="3" id="KW-1185">Reference proteome</keyword>
<dbReference type="AlphaFoldDB" id="A0A4Z1E5D1"/>
<comment type="caution">
    <text evidence="2">The sequence shown here is derived from an EMBL/GenBank/DDBJ whole genome shotgun (WGS) entry which is preliminary data.</text>
</comment>
<evidence type="ECO:0000259" key="1">
    <source>
        <dbReference type="Pfam" id="PF22917"/>
    </source>
</evidence>
<dbReference type="Proteomes" id="UP000297777">
    <property type="component" value="Unassembled WGS sequence"/>
</dbReference>
<evidence type="ECO:0000313" key="3">
    <source>
        <dbReference type="Proteomes" id="UP000297777"/>
    </source>
</evidence>
<gene>
    <name evidence="2" type="ORF">BTUL_0295g00050</name>
</gene>
<dbReference type="EMBL" id="PQXH01000293">
    <property type="protein sequence ID" value="TGO07295.1"/>
    <property type="molecule type" value="Genomic_DNA"/>
</dbReference>
<dbReference type="InterPro" id="IPR055222">
    <property type="entry name" value="PRISE-like_Rossmann-fold"/>
</dbReference>
<reference evidence="2 3" key="1">
    <citation type="submission" date="2017-12" db="EMBL/GenBank/DDBJ databases">
        <title>Comparative genomics of Botrytis spp.</title>
        <authorList>
            <person name="Valero-Jimenez C.A."/>
            <person name="Tapia P."/>
            <person name="Veloso J."/>
            <person name="Silva-Moreno E."/>
            <person name="Staats M."/>
            <person name="Valdes J.H."/>
            <person name="Van Kan J.A.L."/>
        </authorList>
    </citation>
    <scope>NUCLEOTIDE SEQUENCE [LARGE SCALE GENOMIC DNA]</scope>
    <source>
        <strain evidence="2 3">Bt9001</strain>
    </source>
</reference>
<proteinExistence type="predicted"/>
<dbReference type="PANTHER" id="PTHR32487">
    <property type="entry name" value="3-OXO-DELTA(4,5)-STEROID 5-BETA-REDUCTASE"/>
    <property type="match status" value="1"/>
</dbReference>
<dbReference type="PANTHER" id="PTHR32487:SF4">
    <property type="entry name" value="SIRQ PROTEIN"/>
    <property type="match status" value="1"/>
</dbReference>
<organism evidence="2 3">
    <name type="scientific">Botrytis tulipae</name>
    <dbReference type="NCBI Taxonomy" id="87230"/>
    <lineage>
        <taxon>Eukaryota</taxon>
        <taxon>Fungi</taxon>
        <taxon>Dikarya</taxon>
        <taxon>Ascomycota</taxon>
        <taxon>Pezizomycotina</taxon>
        <taxon>Leotiomycetes</taxon>
        <taxon>Helotiales</taxon>
        <taxon>Sclerotiniaceae</taxon>
        <taxon>Botrytis</taxon>
    </lineage>
</organism>